<dbReference type="Proteomes" id="UP001431693">
    <property type="component" value="Unassembled WGS sequence"/>
</dbReference>
<evidence type="ECO:0000256" key="1">
    <source>
        <dbReference type="SAM" id="Phobius"/>
    </source>
</evidence>
<keyword evidence="1" id="KW-0472">Membrane</keyword>
<evidence type="ECO:0000313" key="3">
    <source>
        <dbReference type="Proteomes" id="UP001431693"/>
    </source>
</evidence>
<sequence length="189" mass="20663">MARPKNQTPETPETDAEYTATYELTSLMTEECISLITPGGASNPPYLASAGVLVVLILYIVIMGDSANTLACLAGAGIAFALIYMGSHYRESQQKRLYNNGLDAVRLPSDRRRFTVNVWSDRVEVTDGFGEMEAYPLTDVKKILSSDQMIVLSMKDGGLVIIPRKALSLQRFTACKALLQEATGKSPKH</sequence>
<organism evidence="2 3">
    <name type="scientific">Kribbibacterium absianum</name>
    <dbReference type="NCBI Taxonomy" id="3044210"/>
    <lineage>
        <taxon>Bacteria</taxon>
        <taxon>Bacillati</taxon>
        <taxon>Actinomycetota</taxon>
        <taxon>Coriobacteriia</taxon>
        <taxon>Coriobacteriales</taxon>
        <taxon>Kribbibacteriaceae</taxon>
        <taxon>Kribbibacterium</taxon>
    </lineage>
</organism>
<keyword evidence="1" id="KW-0812">Transmembrane</keyword>
<accession>A0ABT6ZKV9</accession>
<feature type="transmembrane region" description="Helical" evidence="1">
    <location>
        <begin position="45"/>
        <end position="62"/>
    </location>
</feature>
<gene>
    <name evidence="2" type="ORF">QJ043_03645</name>
</gene>
<feature type="transmembrane region" description="Helical" evidence="1">
    <location>
        <begin position="68"/>
        <end position="86"/>
    </location>
</feature>
<name>A0ABT6ZKV9_9ACTN</name>
<protein>
    <submittedName>
        <fullName evidence="2">YcxB family protein</fullName>
    </submittedName>
</protein>
<reference evidence="2" key="1">
    <citation type="submission" date="2023-05" db="EMBL/GenBank/DDBJ databases">
        <title>[olsenella] sp. nov., isolated from a pig farm feces dump.</title>
        <authorList>
            <person name="Chang Y.-H."/>
        </authorList>
    </citation>
    <scope>NUCLEOTIDE SEQUENCE</scope>
    <source>
        <strain evidence="2">YH-ols2217</strain>
    </source>
</reference>
<comment type="caution">
    <text evidence="2">The sequence shown here is derived from an EMBL/GenBank/DDBJ whole genome shotgun (WGS) entry which is preliminary data.</text>
</comment>
<evidence type="ECO:0000313" key="2">
    <source>
        <dbReference type="EMBL" id="MDJ1129178.1"/>
    </source>
</evidence>
<keyword evidence="1" id="KW-1133">Transmembrane helix</keyword>
<keyword evidence="3" id="KW-1185">Reference proteome</keyword>
<dbReference type="RefSeq" id="WP_283714010.1">
    <property type="nucleotide sequence ID" value="NZ_JASJEW010000008.1"/>
</dbReference>
<dbReference type="EMBL" id="JASJEX010000002">
    <property type="protein sequence ID" value="MDJ1129178.1"/>
    <property type="molecule type" value="Genomic_DNA"/>
</dbReference>
<proteinExistence type="predicted"/>